<gene>
    <name evidence="1" type="ORF">SAMN04487974_103205</name>
</gene>
<name>A0A1G7UPY4_9HYPH</name>
<evidence type="ECO:0000313" key="2">
    <source>
        <dbReference type="Proteomes" id="UP000199495"/>
    </source>
</evidence>
<dbReference type="Proteomes" id="UP000199495">
    <property type="component" value="Unassembled WGS sequence"/>
</dbReference>
<protein>
    <submittedName>
        <fullName evidence="1">Uncharacterized protein</fullName>
    </submittedName>
</protein>
<accession>A0A1G7UPY4</accession>
<dbReference type="EMBL" id="FNCS01000003">
    <property type="protein sequence ID" value="SDG49573.1"/>
    <property type="molecule type" value="Genomic_DNA"/>
</dbReference>
<sequence>MGLHRARMHTSFRQAWSGFLAGRCGEGPNVTSAGRRHHTTVYRGNPAGIDPSLLKGD</sequence>
<keyword evidence="2" id="KW-1185">Reference proteome</keyword>
<proteinExistence type="predicted"/>
<organism evidence="1 2">
    <name type="scientific">Pelagibacterium luteolum</name>
    <dbReference type="NCBI Taxonomy" id="440168"/>
    <lineage>
        <taxon>Bacteria</taxon>
        <taxon>Pseudomonadati</taxon>
        <taxon>Pseudomonadota</taxon>
        <taxon>Alphaproteobacteria</taxon>
        <taxon>Hyphomicrobiales</taxon>
        <taxon>Devosiaceae</taxon>
        <taxon>Pelagibacterium</taxon>
    </lineage>
</organism>
<reference evidence="1 2" key="1">
    <citation type="submission" date="2016-10" db="EMBL/GenBank/DDBJ databases">
        <authorList>
            <person name="de Groot N.N."/>
        </authorList>
    </citation>
    <scope>NUCLEOTIDE SEQUENCE [LARGE SCALE GENOMIC DNA]</scope>
    <source>
        <strain evidence="1 2">CGMCC 1.10267</strain>
    </source>
</reference>
<evidence type="ECO:0000313" key="1">
    <source>
        <dbReference type="EMBL" id="SDG49573.1"/>
    </source>
</evidence>
<dbReference type="AlphaFoldDB" id="A0A1G7UPY4"/>